<reference evidence="2" key="1">
    <citation type="submission" date="2022-11" db="UniProtKB">
        <authorList>
            <consortium name="WormBaseParasite"/>
        </authorList>
    </citation>
    <scope>IDENTIFICATION</scope>
</reference>
<evidence type="ECO:0000313" key="2">
    <source>
        <dbReference type="WBParaSite" id="nRc.2.0.1.t24942-RA"/>
    </source>
</evidence>
<dbReference type="Proteomes" id="UP000887565">
    <property type="component" value="Unplaced"/>
</dbReference>
<evidence type="ECO:0000313" key="1">
    <source>
        <dbReference type="Proteomes" id="UP000887565"/>
    </source>
</evidence>
<proteinExistence type="predicted"/>
<accession>A0A915JG93</accession>
<dbReference type="AlphaFoldDB" id="A0A915JG93"/>
<organism evidence="1 2">
    <name type="scientific">Romanomermis culicivorax</name>
    <name type="common">Nematode worm</name>
    <dbReference type="NCBI Taxonomy" id="13658"/>
    <lineage>
        <taxon>Eukaryota</taxon>
        <taxon>Metazoa</taxon>
        <taxon>Ecdysozoa</taxon>
        <taxon>Nematoda</taxon>
        <taxon>Enoplea</taxon>
        <taxon>Dorylaimia</taxon>
        <taxon>Mermithida</taxon>
        <taxon>Mermithoidea</taxon>
        <taxon>Mermithidae</taxon>
        <taxon>Romanomermis</taxon>
    </lineage>
</organism>
<protein>
    <submittedName>
        <fullName evidence="2">Uncharacterized protein</fullName>
    </submittedName>
</protein>
<dbReference type="WBParaSite" id="nRc.2.0.1.t24942-RA">
    <property type="protein sequence ID" value="nRc.2.0.1.t24942-RA"/>
    <property type="gene ID" value="nRc.2.0.1.g24942"/>
</dbReference>
<name>A0A915JG93_ROMCU</name>
<sequence length="79" mass="8687">WLSLPQVDKLDCLLAESSEGGTDSGKPNPDAMIEENFAKLLDSTQVESRENSDYRPPPLICLCSLPRNSDGCRFVSMVV</sequence>
<keyword evidence="1" id="KW-1185">Reference proteome</keyword>